<feature type="signal peptide" evidence="5">
    <location>
        <begin position="1"/>
        <end position="22"/>
    </location>
</feature>
<keyword evidence="4 5" id="KW-0732">Signal</keyword>
<dbReference type="AlphaFoldDB" id="A0A8D8A8E6"/>
<organism evidence="6">
    <name type="scientific">Culex pipiens</name>
    <name type="common">House mosquito</name>
    <dbReference type="NCBI Taxonomy" id="7175"/>
    <lineage>
        <taxon>Eukaryota</taxon>
        <taxon>Metazoa</taxon>
        <taxon>Ecdysozoa</taxon>
        <taxon>Arthropoda</taxon>
        <taxon>Hexapoda</taxon>
        <taxon>Insecta</taxon>
        <taxon>Pterygota</taxon>
        <taxon>Neoptera</taxon>
        <taxon>Endopterygota</taxon>
        <taxon>Diptera</taxon>
        <taxon>Nematocera</taxon>
        <taxon>Culicoidea</taxon>
        <taxon>Culicidae</taxon>
        <taxon>Culicinae</taxon>
        <taxon>Culicini</taxon>
        <taxon>Culex</taxon>
        <taxon>Culex</taxon>
    </lineage>
</organism>
<dbReference type="Gene3D" id="1.10.238.20">
    <property type="entry name" value="Pheromone/general odorant binding protein domain"/>
    <property type="match status" value="1"/>
</dbReference>
<protein>
    <submittedName>
        <fullName evidence="6">(northern house mosquito) hypothetical protein</fullName>
    </submittedName>
</protein>
<dbReference type="InterPro" id="IPR006170">
    <property type="entry name" value="PBP/GOBP"/>
</dbReference>
<sequence length="136" mass="15321">MLNLNVFTVLAILAVTSSKASFKPGQLAIFHESVGPCSEKLNIPAYLHLEERTEEFDPTLVDDQFKKFLLCLLSGMKLVDEHGAVRRDEVVAFSKDGQDVSSLHKALDGCIKEKGTPEEKAFHLYHCFFKQKFFTV</sequence>
<evidence type="ECO:0000256" key="5">
    <source>
        <dbReference type="SAM" id="SignalP"/>
    </source>
</evidence>
<evidence type="ECO:0000256" key="2">
    <source>
        <dbReference type="ARBA" id="ARBA00008098"/>
    </source>
</evidence>
<dbReference type="GO" id="GO:0007608">
    <property type="term" value="P:sensory perception of smell"/>
    <property type="evidence" value="ECO:0007669"/>
    <property type="project" value="TreeGrafter"/>
</dbReference>
<evidence type="ECO:0000256" key="1">
    <source>
        <dbReference type="ARBA" id="ARBA00004613"/>
    </source>
</evidence>
<dbReference type="SMART" id="SM00708">
    <property type="entry name" value="PhBP"/>
    <property type="match status" value="1"/>
</dbReference>
<feature type="chain" id="PRO_5034508162" evidence="5">
    <location>
        <begin position="23"/>
        <end position="136"/>
    </location>
</feature>
<dbReference type="SUPFAM" id="SSF47565">
    <property type="entry name" value="Insect pheromone/odorant-binding proteins"/>
    <property type="match status" value="1"/>
</dbReference>
<comment type="subcellular location">
    <subcellularLocation>
        <location evidence="1">Secreted</location>
    </subcellularLocation>
</comment>
<dbReference type="PANTHER" id="PTHR11857:SF43">
    <property type="entry name" value="GEO07291P1-RELATED"/>
    <property type="match status" value="1"/>
</dbReference>
<evidence type="ECO:0000313" key="6">
    <source>
        <dbReference type="EMBL" id="CAG6450438.1"/>
    </source>
</evidence>
<accession>A0A8D8A8E6</accession>
<evidence type="ECO:0000256" key="3">
    <source>
        <dbReference type="ARBA" id="ARBA00022525"/>
    </source>
</evidence>
<dbReference type="PANTHER" id="PTHR11857">
    <property type="entry name" value="ODORANT BINDING PROTEIN-RELATED"/>
    <property type="match status" value="1"/>
</dbReference>
<keyword evidence="3" id="KW-0964">Secreted</keyword>
<name>A0A8D8A8E6_CULPI</name>
<proteinExistence type="inferred from homology"/>
<dbReference type="InterPro" id="IPR036728">
    <property type="entry name" value="PBP_GOBP_sf"/>
</dbReference>
<dbReference type="GO" id="GO:0005615">
    <property type="term" value="C:extracellular space"/>
    <property type="evidence" value="ECO:0007669"/>
    <property type="project" value="TreeGrafter"/>
</dbReference>
<dbReference type="GO" id="GO:0005549">
    <property type="term" value="F:odorant binding"/>
    <property type="evidence" value="ECO:0007669"/>
    <property type="project" value="InterPro"/>
</dbReference>
<dbReference type="Pfam" id="PF01395">
    <property type="entry name" value="PBP_GOBP"/>
    <property type="match status" value="1"/>
</dbReference>
<evidence type="ECO:0000256" key="4">
    <source>
        <dbReference type="ARBA" id="ARBA00022729"/>
    </source>
</evidence>
<comment type="similarity">
    <text evidence="2">Belongs to the PBP/GOBP family.</text>
</comment>
<dbReference type="EMBL" id="HBUE01015869">
    <property type="protein sequence ID" value="CAG6450438.1"/>
    <property type="molecule type" value="Transcribed_RNA"/>
</dbReference>
<dbReference type="CDD" id="cd23992">
    <property type="entry name" value="PBP_GOBP"/>
    <property type="match status" value="1"/>
</dbReference>
<reference evidence="6" key="1">
    <citation type="submission" date="2021-05" db="EMBL/GenBank/DDBJ databases">
        <authorList>
            <person name="Alioto T."/>
            <person name="Alioto T."/>
            <person name="Gomez Garrido J."/>
        </authorList>
    </citation>
    <scope>NUCLEOTIDE SEQUENCE</scope>
</reference>